<dbReference type="PANTHER" id="PTHR47831:SF1">
    <property type="entry name" value="GENERAL TRANSCRIPTION FACTOR II-I REPEAT DOMAIN-CONTAINING PROTEIN 2A-RELATED"/>
    <property type="match status" value="1"/>
</dbReference>
<organism evidence="1">
    <name type="scientific">Octopus bimaculoides</name>
    <name type="common">California two-spotted octopus</name>
    <dbReference type="NCBI Taxonomy" id="37653"/>
    <lineage>
        <taxon>Eukaryota</taxon>
        <taxon>Metazoa</taxon>
        <taxon>Spiralia</taxon>
        <taxon>Lophotrochozoa</taxon>
        <taxon>Mollusca</taxon>
        <taxon>Cephalopoda</taxon>
        <taxon>Coleoidea</taxon>
        <taxon>Octopodiformes</taxon>
        <taxon>Octopoda</taxon>
        <taxon>Incirrata</taxon>
        <taxon>Octopodidae</taxon>
        <taxon>Octopus</taxon>
    </lineage>
</organism>
<proteinExistence type="predicted"/>
<accession>A0A0L8HGW8</accession>
<dbReference type="EMBL" id="KQ418273">
    <property type="protein sequence ID" value="KOF88020.1"/>
    <property type="molecule type" value="Genomic_DNA"/>
</dbReference>
<sequence>GSVLKEYDVRRHYETHHADKYNNLQGQKRREKVTEIVCPEKRQTFVNISLTRDTVADRVSDFSADLDRQLKHKVKSFIAFSVAVVQLAIFIRDVDESLTVTEEFLELVPMMDTTTANGIFISLVGALDRVGVDWTRAVSMVTDRPT</sequence>
<reference evidence="1" key="1">
    <citation type="submission" date="2015-07" db="EMBL/GenBank/DDBJ databases">
        <title>MeaNS - Measles Nucleotide Surveillance Program.</title>
        <authorList>
            <person name="Tran T."/>
            <person name="Druce J."/>
        </authorList>
    </citation>
    <scope>NUCLEOTIDE SEQUENCE</scope>
    <source>
        <strain evidence="1">UCB-OBI-ISO-001</strain>
        <tissue evidence="1">Gonad</tissue>
    </source>
</reference>
<dbReference type="STRING" id="37653.A0A0L8HGW8"/>
<protein>
    <submittedName>
        <fullName evidence="1">Uncharacterized protein</fullName>
    </submittedName>
</protein>
<feature type="non-terminal residue" evidence="1">
    <location>
        <position position="1"/>
    </location>
</feature>
<dbReference type="AlphaFoldDB" id="A0A0L8HGW8"/>
<name>A0A0L8HGW8_OCTBM</name>
<dbReference type="InterPro" id="IPR042224">
    <property type="entry name" value="GTF2IRD2"/>
</dbReference>
<gene>
    <name evidence="1" type="ORF">OCBIM_22015658mg</name>
</gene>
<dbReference type="PANTHER" id="PTHR47831">
    <property type="entry name" value="GENERAL TRANSCRIPTION FACTOR II-I REPEAT DOMAIN-CONTAINING PROTEIN 2"/>
    <property type="match status" value="1"/>
</dbReference>
<dbReference type="GO" id="GO:0005634">
    <property type="term" value="C:nucleus"/>
    <property type="evidence" value="ECO:0007669"/>
    <property type="project" value="TreeGrafter"/>
</dbReference>
<evidence type="ECO:0000313" key="1">
    <source>
        <dbReference type="EMBL" id="KOF88020.1"/>
    </source>
</evidence>